<organism evidence="1 2">
    <name type="scientific">Datura stramonium</name>
    <name type="common">Jimsonweed</name>
    <name type="synonym">Common thornapple</name>
    <dbReference type="NCBI Taxonomy" id="4076"/>
    <lineage>
        <taxon>Eukaryota</taxon>
        <taxon>Viridiplantae</taxon>
        <taxon>Streptophyta</taxon>
        <taxon>Embryophyta</taxon>
        <taxon>Tracheophyta</taxon>
        <taxon>Spermatophyta</taxon>
        <taxon>Magnoliopsida</taxon>
        <taxon>eudicotyledons</taxon>
        <taxon>Gunneridae</taxon>
        <taxon>Pentapetalae</taxon>
        <taxon>asterids</taxon>
        <taxon>lamiids</taxon>
        <taxon>Solanales</taxon>
        <taxon>Solanaceae</taxon>
        <taxon>Solanoideae</taxon>
        <taxon>Datureae</taxon>
        <taxon>Datura</taxon>
    </lineage>
</organism>
<accession>A0ABS8Y1R1</accession>
<comment type="caution">
    <text evidence="1">The sequence shown here is derived from an EMBL/GenBank/DDBJ whole genome shotgun (WGS) entry which is preliminary data.</text>
</comment>
<reference evidence="1 2" key="1">
    <citation type="journal article" date="2021" name="BMC Genomics">
        <title>Datura genome reveals duplications of psychoactive alkaloid biosynthetic genes and high mutation rate following tissue culture.</title>
        <authorList>
            <person name="Rajewski A."/>
            <person name="Carter-House D."/>
            <person name="Stajich J."/>
            <person name="Litt A."/>
        </authorList>
    </citation>
    <scope>NUCLEOTIDE SEQUENCE [LARGE SCALE GENOMIC DNA]</scope>
    <source>
        <strain evidence="1">AR-01</strain>
    </source>
</reference>
<protein>
    <submittedName>
        <fullName evidence="1">Uncharacterized protein</fullName>
    </submittedName>
</protein>
<evidence type="ECO:0000313" key="2">
    <source>
        <dbReference type="Proteomes" id="UP000823775"/>
    </source>
</evidence>
<gene>
    <name evidence="1" type="ORF">HAX54_013386</name>
</gene>
<sequence>MSVQEVHLQSRISSLMVVIKHASKAAPPPPPVSEDADFGVNIIKNTSLNDDTTHWIPLGNCTMSVHETKGA</sequence>
<proteinExistence type="predicted"/>
<evidence type="ECO:0000313" key="1">
    <source>
        <dbReference type="EMBL" id="MCE5165950.1"/>
    </source>
</evidence>
<keyword evidence="2" id="KW-1185">Reference proteome</keyword>
<dbReference type="Proteomes" id="UP000823775">
    <property type="component" value="Unassembled WGS sequence"/>
</dbReference>
<dbReference type="EMBL" id="JACEIK010018089">
    <property type="protein sequence ID" value="MCE5165950.1"/>
    <property type="molecule type" value="Genomic_DNA"/>
</dbReference>
<name>A0ABS8Y1R1_DATST</name>